<proteinExistence type="inferred from homology"/>
<dbReference type="GO" id="GO:0005666">
    <property type="term" value="C:RNA polymerase III complex"/>
    <property type="evidence" value="ECO:0007669"/>
    <property type="project" value="UniProtKB-UniRule"/>
</dbReference>
<comment type="function">
    <text evidence="5">DNA-dependent RNA polymerase catalyzes the transcription of DNA into RNA using the four ribonucleoside triphosphates as substrates. Specific core component of RNA polymerase III which synthesizes small RNAs, such as 5S rRNA and tRNAs.</text>
</comment>
<accession>A0A5K3FD78</accession>
<keyword evidence="4 5" id="KW-0539">Nucleus</keyword>
<dbReference type="InterPro" id="IPR055207">
    <property type="entry name" value="POLR3C_WHD"/>
</dbReference>
<dbReference type="Pfam" id="PF22536">
    <property type="entry name" value="WHD_POLR3C"/>
    <property type="match status" value="1"/>
</dbReference>
<dbReference type="PANTHER" id="PTHR12949">
    <property type="entry name" value="RNA POLYMERASE III DNA DIRECTED -RELATED"/>
    <property type="match status" value="1"/>
</dbReference>
<keyword evidence="3 5" id="KW-0804">Transcription</keyword>
<dbReference type="AlphaFoldDB" id="A0A5K3FD78"/>
<evidence type="ECO:0000259" key="6">
    <source>
        <dbReference type="Pfam" id="PF22536"/>
    </source>
</evidence>
<dbReference type="InterPro" id="IPR039748">
    <property type="entry name" value="RPC3"/>
</dbReference>
<feature type="domain" description="DNA-directed RNA polymerase III subunit RPC3 winged-helix" evidence="6">
    <location>
        <begin position="330"/>
        <end position="406"/>
    </location>
</feature>
<sequence length="547" mass="61519">MSDCAVALADLLLTRYFGEDAVFVLRCIHFRGPATLKELVRLAAERLTPKTTASYVSVLLRHGVMKVKHGDSLTYDIDYRGLTQIARIPIYCRLCVLFYGSIAEHLLLVSFLTGMARATEVLRAALLRLTTDDKYKAAESLVECLDTLVNSGVIKASTKSMLLQPAEEGVQFERTSLSKIEILGNLHKFVAEGATRKNFRRFLPPTKKSSDWDLILTPNADSLEALWRDRLISQLAAERIDTTAGDIMSRILCVAVTSKECGHIMSPVSETVSHSQLIKSFEDPPQFLDSYLTLLLDDSFSLLEQKPGIAGGMYICPYKKVVKNILIRHIENIVQVLYENPGLRIFRILMSEGYLPHETLERRLLIPQHEFRKILPQMVASGFISTKEFSRSKEFNADTIVCLYHVNLPLVARLTIEYAQHCLLCIGSRYDAELAAKNLTTGLLKYSNNIFKPNACEVTILRHSRLQTSGTWACARLLPDCLSEAILTSPSSQIEWYYIGKKALKYVELPILRQNCCLDPIRAELPCLITTARIRVSRRHILPLAGA</sequence>
<comment type="subcellular location">
    <subcellularLocation>
        <location evidence="1 5">Nucleus</location>
    </subcellularLocation>
</comment>
<dbReference type="InterPro" id="IPR036388">
    <property type="entry name" value="WH-like_DNA-bd_sf"/>
</dbReference>
<dbReference type="WBParaSite" id="MCU_006913-RA">
    <property type="protein sequence ID" value="MCU_006913-RA"/>
    <property type="gene ID" value="MCU_006913"/>
</dbReference>
<evidence type="ECO:0000256" key="4">
    <source>
        <dbReference type="ARBA" id="ARBA00023242"/>
    </source>
</evidence>
<evidence type="ECO:0000256" key="1">
    <source>
        <dbReference type="ARBA" id="ARBA00004123"/>
    </source>
</evidence>
<reference evidence="7" key="1">
    <citation type="submission" date="2019-11" db="UniProtKB">
        <authorList>
            <consortium name="WormBaseParasite"/>
        </authorList>
    </citation>
    <scope>IDENTIFICATION</scope>
</reference>
<dbReference type="GO" id="GO:0003697">
    <property type="term" value="F:single-stranded DNA binding"/>
    <property type="evidence" value="ECO:0007669"/>
    <property type="project" value="UniProtKB-UniRule"/>
</dbReference>
<comment type="subunit">
    <text evidence="5">Component of the RNA polymerase III (Pol III) complex consisting of 17 subunits.</text>
</comment>
<dbReference type="PANTHER" id="PTHR12949:SF0">
    <property type="entry name" value="DNA-DIRECTED RNA POLYMERASE III SUBUNIT RPC3"/>
    <property type="match status" value="1"/>
</dbReference>
<evidence type="ECO:0000313" key="7">
    <source>
        <dbReference type="WBParaSite" id="MCU_006913-RA"/>
    </source>
</evidence>
<evidence type="ECO:0000256" key="5">
    <source>
        <dbReference type="RuleBase" id="RU367076"/>
    </source>
</evidence>
<organism evidence="7">
    <name type="scientific">Mesocestoides corti</name>
    <name type="common">Flatworm</name>
    <dbReference type="NCBI Taxonomy" id="53468"/>
    <lineage>
        <taxon>Eukaryota</taxon>
        <taxon>Metazoa</taxon>
        <taxon>Spiralia</taxon>
        <taxon>Lophotrochozoa</taxon>
        <taxon>Platyhelminthes</taxon>
        <taxon>Cestoda</taxon>
        <taxon>Eucestoda</taxon>
        <taxon>Cyclophyllidea</taxon>
        <taxon>Mesocestoididae</taxon>
        <taxon>Mesocestoides</taxon>
    </lineage>
</organism>
<protein>
    <recommendedName>
        <fullName evidence="5">DNA-directed RNA polymerase III subunit RPC3</fullName>
        <shortName evidence="5">RNA polymerase III subunit C3</shortName>
    </recommendedName>
</protein>
<evidence type="ECO:0000256" key="2">
    <source>
        <dbReference type="ARBA" id="ARBA00022478"/>
    </source>
</evidence>
<name>A0A5K3FD78_MESCO</name>
<comment type="similarity">
    <text evidence="5">Belongs to the eukaryotic RPC3/POLR3C RNA polymerase subunit family.</text>
</comment>
<evidence type="ECO:0000256" key="3">
    <source>
        <dbReference type="ARBA" id="ARBA00023163"/>
    </source>
</evidence>
<keyword evidence="2 5" id="KW-0240">DNA-directed RNA polymerase</keyword>
<dbReference type="Gene3D" id="1.10.10.10">
    <property type="entry name" value="Winged helix-like DNA-binding domain superfamily/Winged helix DNA-binding domain"/>
    <property type="match status" value="3"/>
</dbReference>